<gene>
    <name evidence="2" type="ORF">ACFOUR_06950</name>
</gene>
<protein>
    <submittedName>
        <fullName evidence="2">PQQ-binding-like beta-propeller repeat protein</fullName>
    </submittedName>
</protein>
<dbReference type="GeneID" id="73903493"/>
<dbReference type="Gene3D" id="2.130.10.10">
    <property type="entry name" value="YVTN repeat-like/Quinoprotein amine dehydrogenase"/>
    <property type="match status" value="1"/>
</dbReference>
<evidence type="ECO:0000259" key="1">
    <source>
        <dbReference type="Pfam" id="PF13360"/>
    </source>
</evidence>
<proteinExistence type="predicted"/>
<dbReference type="InterPro" id="IPR011047">
    <property type="entry name" value="Quinoprotein_ADH-like_sf"/>
</dbReference>
<dbReference type="InterPro" id="IPR015943">
    <property type="entry name" value="WD40/YVTN_repeat-like_dom_sf"/>
</dbReference>
<dbReference type="PANTHER" id="PTHR34512:SF30">
    <property type="entry name" value="OUTER MEMBRANE PROTEIN ASSEMBLY FACTOR BAMB"/>
    <property type="match status" value="1"/>
</dbReference>
<sequence length="369" mass="39547">MTIDRSRRAALATLGSSLIAGCSMIADSPTARTVPELETGWTASVTPGSPNTAPRVLGDAVYVDDGHDLHEIPVDTPDDRRALLDSVLGSPPSRDVTANPAVDELAGRLLVPTELAGVGTLYSIDPEAGVEWETKLPGGAPFAPIADGDRIAIQTDEAVALLDRATGEISWSKSIRTAGSTRLDRHADLSPALTGGRVYVPCEDGLRCFDRTDGTQLWRALDGAVAERPAVDGDRAYVPVFERGVTALDLETGRIEWETDAFDSWTTPAVDDDRVYVAAIRDMYAFDRTSGDRLWHTDGDDFGGAVYTDPRLVDDRIVVGSSGYAVLVLDRDGTLRARSTGTNTKFAHAAMDDGVVAAERTMVSRYELP</sequence>
<reference evidence="2 3" key="1">
    <citation type="journal article" date="2019" name="Int. J. Syst. Evol. Microbiol.">
        <title>The Global Catalogue of Microorganisms (GCM) 10K type strain sequencing project: providing services to taxonomists for standard genome sequencing and annotation.</title>
        <authorList>
            <consortium name="The Broad Institute Genomics Platform"/>
            <consortium name="The Broad Institute Genome Sequencing Center for Infectious Disease"/>
            <person name="Wu L."/>
            <person name="Ma J."/>
        </authorList>
    </citation>
    <scope>NUCLEOTIDE SEQUENCE [LARGE SCALE GENOMIC DNA]</scope>
    <source>
        <strain evidence="2 3">IBRC-M 10256</strain>
    </source>
</reference>
<keyword evidence="3" id="KW-1185">Reference proteome</keyword>
<evidence type="ECO:0000313" key="2">
    <source>
        <dbReference type="EMBL" id="MFC3958109.1"/>
    </source>
</evidence>
<feature type="domain" description="Pyrrolo-quinoline quinone repeat" evidence="1">
    <location>
        <begin position="206"/>
        <end position="339"/>
    </location>
</feature>
<name>A0ABD5NNC9_9EURY</name>
<accession>A0ABD5NNC9</accession>
<dbReference type="InterPro" id="IPR018391">
    <property type="entry name" value="PQQ_b-propeller_rpt"/>
</dbReference>
<feature type="domain" description="Pyrrolo-quinoline quinone repeat" evidence="1">
    <location>
        <begin position="106"/>
        <end position="205"/>
    </location>
</feature>
<organism evidence="2 3">
    <name type="scientific">Halovivax cerinus</name>
    <dbReference type="NCBI Taxonomy" id="1487865"/>
    <lineage>
        <taxon>Archaea</taxon>
        <taxon>Methanobacteriati</taxon>
        <taxon>Methanobacteriota</taxon>
        <taxon>Stenosarchaea group</taxon>
        <taxon>Halobacteria</taxon>
        <taxon>Halobacteriales</taxon>
        <taxon>Natrialbaceae</taxon>
        <taxon>Halovivax</taxon>
    </lineage>
</organism>
<dbReference type="Proteomes" id="UP001595846">
    <property type="component" value="Unassembled WGS sequence"/>
</dbReference>
<dbReference type="RefSeq" id="WP_256530794.1">
    <property type="nucleotide sequence ID" value="NZ_CP101824.1"/>
</dbReference>
<dbReference type="PROSITE" id="PS51257">
    <property type="entry name" value="PROKAR_LIPOPROTEIN"/>
    <property type="match status" value="1"/>
</dbReference>
<dbReference type="SUPFAM" id="SSF50998">
    <property type="entry name" value="Quinoprotein alcohol dehydrogenase-like"/>
    <property type="match status" value="1"/>
</dbReference>
<evidence type="ECO:0000313" key="3">
    <source>
        <dbReference type="Proteomes" id="UP001595846"/>
    </source>
</evidence>
<comment type="caution">
    <text evidence="2">The sequence shown here is derived from an EMBL/GenBank/DDBJ whole genome shotgun (WGS) entry which is preliminary data.</text>
</comment>
<dbReference type="SMART" id="SM00564">
    <property type="entry name" value="PQQ"/>
    <property type="match status" value="4"/>
</dbReference>
<dbReference type="InterPro" id="IPR002372">
    <property type="entry name" value="PQQ_rpt_dom"/>
</dbReference>
<dbReference type="AlphaFoldDB" id="A0ABD5NNC9"/>
<dbReference type="EMBL" id="JBHSAQ010000002">
    <property type="protein sequence ID" value="MFC3958109.1"/>
    <property type="molecule type" value="Genomic_DNA"/>
</dbReference>
<dbReference type="Pfam" id="PF13360">
    <property type="entry name" value="PQQ_2"/>
    <property type="match status" value="2"/>
</dbReference>
<dbReference type="PANTHER" id="PTHR34512">
    <property type="entry name" value="CELL SURFACE PROTEIN"/>
    <property type="match status" value="1"/>
</dbReference>